<evidence type="ECO:0000313" key="2">
    <source>
        <dbReference type="EMBL" id="OZI19055.1"/>
    </source>
</evidence>
<evidence type="ECO:0008006" key="4">
    <source>
        <dbReference type="Google" id="ProtNLM"/>
    </source>
</evidence>
<dbReference type="RefSeq" id="WP_094847733.1">
    <property type="nucleotide sequence ID" value="NZ_NEVJ01000003.1"/>
</dbReference>
<dbReference type="Gene3D" id="3.30.530.20">
    <property type="match status" value="1"/>
</dbReference>
<dbReference type="Proteomes" id="UP000216857">
    <property type="component" value="Unassembled WGS sequence"/>
</dbReference>
<dbReference type="SUPFAM" id="SSF55961">
    <property type="entry name" value="Bet v1-like"/>
    <property type="match status" value="1"/>
</dbReference>
<dbReference type="InterPro" id="IPR023393">
    <property type="entry name" value="START-like_dom_sf"/>
</dbReference>
<dbReference type="PANTHER" id="PTHR38588:SF1">
    <property type="entry name" value="BLL0334 PROTEIN"/>
    <property type="match status" value="1"/>
</dbReference>
<evidence type="ECO:0000313" key="3">
    <source>
        <dbReference type="Proteomes" id="UP000216857"/>
    </source>
</evidence>
<keyword evidence="1" id="KW-0812">Transmembrane</keyword>
<dbReference type="CDD" id="cd05018">
    <property type="entry name" value="CoxG"/>
    <property type="match status" value="1"/>
</dbReference>
<evidence type="ECO:0000256" key="1">
    <source>
        <dbReference type="SAM" id="Phobius"/>
    </source>
</evidence>
<keyword evidence="3" id="KW-1185">Reference proteome</keyword>
<dbReference type="AlphaFoldDB" id="A0A261R1Y4"/>
<dbReference type="Pfam" id="PF06240">
    <property type="entry name" value="COXG"/>
    <property type="match status" value="1"/>
</dbReference>
<sequence length="230" mass="23469">MEMTGEQRIPAPRDAVWAALNDPQVLKACIPGCESIERQGDNEYRISMLAAVGPVKARFQGRLAIHDSDPPRGYALSFEGSGGAAGFGKGQASVALAPDDDAGSPATHLTYTASAEVSGKLAQVGSRLIDGVAKRMAAEFFARFKGSFGPAAGVTDGAAPAHAPARAAPAPQAAARALPVAVLAGQDGQDSAAAGLPPRNIYKELRVWQTIAVAAIAVACLAIGYIVGAH</sequence>
<reference evidence="2" key="1">
    <citation type="submission" date="2017-05" db="EMBL/GenBank/DDBJ databases">
        <title>Complete and WGS of Bordetella genogroups.</title>
        <authorList>
            <person name="Spilker T."/>
            <person name="Lipuma J."/>
        </authorList>
    </citation>
    <scope>NUCLEOTIDE SEQUENCE</scope>
    <source>
        <strain evidence="2">AU21707</strain>
    </source>
</reference>
<accession>A0A261R1Y4</accession>
<proteinExistence type="predicted"/>
<feature type="transmembrane region" description="Helical" evidence="1">
    <location>
        <begin position="207"/>
        <end position="227"/>
    </location>
</feature>
<keyword evidence="1" id="KW-0472">Membrane</keyword>
<dbReference type="PANTHER" id="PTHR38588">
    <property type="entry name" value="BLL0334 PROTEIN"/>
    <property type="match status" value="1"/>
</dbReference>
<keyword evidence="1" id="KW-1133">Transmembrane helix</keyword>
<organism evidence="2 3">
    <name type="scientific">Bordetella genomosp. 9</name>
    <dbReference type="NCBI Taxonomy" id="1416803"/>
    <lineage>
        <taxon>Bacteria</taxon>
        <taxon>Pseudomonadati</taxon>
        <taxon>Pseudomonadota</taxon>
        <taxon>Betaproteobacteria</taxon>
        <taxon>Burkholderiales</taxon>
        <taxon>Alcaligenaceae</taxon>
        <taxon>Bordetella</taxon>
    </lineage>
</organism>
<gene>
    <name evidence="2" type="ORF">CAL26_15450</name>
</gene>
<dbReference type="OrthoDB" id="9787428at2"/>
<dbReference type="InterPro" id="IPR010419">
    <property type="entry name" value="CO_DH_gsu"/>
</dbReference>
<dbReference type="EMBL" id="NEVJ01000003">
    <property type="protein sequence ID" value="OZI19055.1"/>
    <property type="molecule type" value="Genomic_DNA"/>
</dbReference>
<protein>
    <recommendedName>
        <fullName evidence="4">Carbon monoxide dehydrogenase</fullName>
    </recommendedName>
</protein>
<comment type="caution">
    <text evidence="2">The sequence shown here is derived from an EMBL/GenBank/DDBJ whole genome shotgun (WGS) entry which is preliminary data.</text>
</comment>
<name>A0A261R1Y4_9BORD</name>